<feature type="transmembrane region" description="Helical" evidence="1">
    <location>
        <begin position="27"/>
        <end position="45"/>
    </location>
</feature>
<sequence length="46" mass="5321">MKVLPSKKLKKGSDSDLTKTERITQKLALMVVFIGVFIFFFKILFL</sequence>
<evidence type="ECO:0000313" key="2">
    <source>
        <dbReference type="EMBL" id="SEI99651.1"/>
    </source>
</evidence>
<protein>
    <submittedName>
        <fullName evidence="2">Uncharacterized protein</fullName>
    </submittedName>
</protein>
<name>A0A1H6V543_9BACT</name>
<keyword evidence="1" id="KW-1133">Transmembrane helix</keyword>
<evidence type="ECO:0000256" key="1">
    <source>
        <dbReference type="SAM" id="Phobius"/>
    </source>
</evidence>
<dbReference type="EMBL" id="FNXY01000004">
    <property type="protein sequence ID" value="SEI99651.1"/>
    <property type="molecule type" value="Genomic_DNA"/>
</dbReference>
<dbReference type="Proteomes" id="UP000199532">
    <property type="component" value="Unassembled WGS sequence"/>
</dbReference>
<accession>A0A1H6V543</accession>
<keyword evidence="1" id="KW-0472">Membrane</keyword>
<gene>
    <name evidence="2" type="ORF">SAMN04487995_2941</name>
</gene>
<dbReference type="AlphaFoldDB" id="A0A1H6V543"/>
<dbReference type="STRING" id="408657.SAMN04487995_2941"/>
<evidence type="ECO:0000313" key="3">
    <source>
        <dbReference type="Proteomes" id="UP000199532"/>
    </source>
</evidence>
<keyword evidence="3" id="KW-1185">Reference proteome</keyword>
<proteinExistence type="predicted"/>
<keyword evidence="1" id="KW-0812">Transmembrane</keyword>
<organism evidence="2 3">
    <name type="scientific">Dyadobacter koreensis</name>
    <dbReference type="NCBI Taxonomy" id="408657"/>
    <lineage>
        <taxon>Bacteria</taxon>
        <taxon>Pseudomonadati</taxon>
        <taxon>Bacteroidota</taxon>
        <taxon>Cytophagia</taxon>
        <taxon>Cytophagales</taxon>
        <taxon>Spirosomataceae</taxon>
        <taxon>Dyadobacter</taxon>
    </lineage>
</organism>
<reference evidence="2 3" key="1">
    <citation type="submission" date="2016-10" db="EMBL/GenBank/DDBJ databases">
        <authorList>
            <person name="de Groot N.N."/>
        </authorList>
    </citation>
    <scope>NUCLEOTIDE SEQUENCE [LARGE SCALE GENOMIC DNA]</scope>
    <source>
        <strain evidence="2 3">DSM 19938</strain>
    </source>
</reference>